<dbReference type="Pfam" id="PF24864">
    <property type="entry name" value="DUF7730"/>
    <property type="match status" value="1"/>
</dbReference>
<sequence>MPSLKRWLRNNLSWSSTQAEPVLDPLPFLPVERPSILTPSPSKENLASSMDSYGYFQHLPYEIRRQILTEALGGRTLHVDLTYLNRPVRKKGKYMIGKDGAYAYAKSKTWGWYSCECHQTDSLLPDGIPRRNFGEERWITNQRKLPCAGGCKDGRNHRECGPEVDDKQPLRCRVNAMGWILACRQAYADGVDILFSTNNFHMDNFDLLLHLPRLILPQRLRSIESMEVSWTFRPTATTDKPLNVLWNDPTTKDSALHELCRMVPELFPRVRQLDINILGELRLRPDTHSTVIDLGGIETVFLGPIEDMVRALGPGREVCIAIQQTVFHILFMEKLELYGQDLKQDIYNPYNIRFWKELDPDSGLGYWICDGAPDQCQVGNIYFNNY</sequence>
<name>A0A1B8GSQ9_9PEZI</name>
<dbReference type="EMBL" id="KV460215">
    <property type="protein sequence ID" value="OBT98873.2"/>
    <property type="molecule type" value="Genomic_DNA"/>
</dbReference>
<keyword evidence="3" id="KW-1185">Reference proteome</keyword>
<protein>
    <recommendedName>
        <fullName evidence="1">DUF7730 domain-containing protein</fullName>
    </recommendedName>
</protein>
<dbReference type="AlphaFoldDB" id="A0A1B8GSQ9"/>
<dbReference type="PANTHER" id="PTHR38790">
    <property type="entry name" value="2EXR DOMAIN-CONTAINING PROTEIN-RELATED"/>
    <property type="match status" value="1"/>
</dbReference>
<gene>
    <name evidence="2" type="ORF">VE01_03321</name>
</gene>
<dbReference type="PANTHER" id="PTHR38790:SF4">
    <property type="entry name" value="2EXR DOMAIN-CONTAINING PROTEIN"/>
    <property type="match status" value="1"/>
</dbReference>
<dbReference type="GeneID" id="28836707"/>
<dbReference type="RefSeq" id="XP_059319893.1">
    <property type="nucleotide sequence ID" value="XM_059463523.1"/>
</dbReference>
<evidence type="ECO:0000313" key="3">
    <source>
        <dbReference type="Proteomes" id="UP000091956"/>
    </source>
</evidence>
<dbReference type="STRING" id="342668.A0A1B8GSQ9"/>
<evidence type="ECO:0000259" key="1">
    <source>
        <dbReference type="Pfam" id="PF24864"/>
    </source>
</evidence>
<reference evidence="3" key="2">
    <citation type="journal article" date="2018" name="Nat. Commun.">
        <title>Extreme sensitivity to ultraviolet light in the fungal pathogen causing white-nose syndrome of bats.</title>
        <authorList>
            <person name="Palmer J.M."/>
            <person name="Drees K.P."/>
            <person name="Foster J.T."/>
            <person name="Lindner D.L."/>
        </authorList>
    </citation>
    <scope>NUCLEOTIDE SEQUENCE [LARGE SCALE GENOMIC DNA]</scope>
    <source>
        <strain evidence="3">UAMH 10579</strain>
    </source>
</reference>
<organism evidence="2 3">
    <name type="scientific">Pseudogymnoascus verrucosus</name>
    <dbReference type="NCBI Taxonomy" id="342668"/>
    <lineage>
        <taxon>Eukaryota</taxon>
        <taxon>Fungi</taxon>
        <taxon>Dikarya</taxon>
        <taxon>Ascomycota</taxon>
        <taxon>Pezizomycotina</taxon>
        <taxon>Leotiomycetes</taxon>
        <taxon>Thelebolales</taxon>
        <taxon>Thelebolaceae</taxon>
        <taxon>Pseudogymnoascus</taxon>
    </lineage>
</organism>
<accession>A0A1B8GSQ9</accession>
<dbReference type="InterPro" id="IPR056632">
    <property type="entry name" value="DUF7730"/>
</dbReference>
<reference evidence="2 3" key="1">
    <citation type="submission" date="2016-03" db="EMBL/GenBank/DDBJ databases">
        <title>Comparative genomics of Pseudogymnoascus destructans, the fungus causing white-nose syndrome of bats.</title>
        <authorList>
            <person name="Palmer J.M."/>
            <person name="Drees K.P."/>
            <person name="Foster J.T."/>
            <person name="Lindner D.L."/>
        </authorList>
    </citation>
    <scope>NUCLEOTIDE SEQUENCE [LARGE SCALE GENOMIC DNA]</scope>
    <source>
        <strain evidence="2 3">UAMH 10579</strain>
    </source>
</reference>
<evidence type="ECO:0000313" key="2">
    <source>
        <dbReference type="EMBL" id="OBT98873.2"/>
    </source>
</evidence>
<feature type="domain" description="DUF7730" evidence="1">
    <location>
        <begin position="145"/>
        <end position="238"/>
    </location>
</feature>
<proteinExistence type="predicted"/>
<dbReference type="Proteomes" id="UP000091956">
    <property type="component" value="Unassembled WGS sequence"/>
</dbReference>